<reference evidence="1" key="5">
    <citation type="journal article" date="2021" name="G3 (Bethesda)">
        <title>Aegilops tauschii genome assembly Aet v5.0 features greater sequence contiguity and improved annotation.</title>
        <authorList>
            <person name="Wang L."/>
            <person name="Zhu T."/>
            <person name="Rodriguez J.C."/>
            <person name="Deal K.R."/>
            <person name="Dubcovsky J."/>
            <person name="McGuire P.E."/>
            <person name="Lux T."/>
            <person name="Spannagl M."/>
            <person name="Mayer K.F.X."/>
            <person name="Baldrich P."/>
            <person name="Meyers B.C."/>
            <person name="Huo N."/>
            <person name="Gu Y.Q."/>
            <person name="Zhou H."/>
            <person name="Devos K.M."/>
            <person name="Bennetzen J.L."/>
            <person name="Unver T."/>
            <person name="Budak H."/>
            <person name="Gulick P.J."/>
            <person name="Galiba G."/>
            <person name="Kalapos B."/>
            <person name="Nelson D.R."/>
            <person name="Li P."/>
            <person name="You F.M."/>
            <person name="Luo M.C."/>
            <person name="Dvorak J."/>
        </authorList>
    </citation>
    <scope>NUCLEOTIDE SEQUENCE [LARGE SCALE GENOMIC DNA]</scope>
    <source>
        <strain evidence="1">cv. AL8/78</strain>
    </source>
</reference>
<evidence type="ECO:0000313" key="1">
    <source>
        <dbReference type="EnsemblPlants" id="AET2Gv20946900.8"/>
    </source>
</evidence>
<dbReference type="Proteomes" id="UP000015105">
    <property type="component" value="Chromosome 2D"/>
</dbReference>
<name>A0A453CSN1_AEGTS</name>
<reference evidence="1" key="3">
    <citation type="journal article" date="2017" name="Nature">
        <title>Genome sequence of the progenitor of the wheat D genome Aegilops tauschii.</title>
        <authorList>
            <person name="Luo M.C."/>
            <person name="Gu Y.Q."/>
            <person name="Puiu D."/>
            <person name="Wang H."/>
            <person name="Twardziok S.O."/>
            <person name="Deal K.R."/>
            <person name="Huo N."/>
            <person name="Zhu T."/>
            <person name="Wang L."/>
            <person name="Wang Y."/>
            <person name="McGuire P.E."/>
            <person name="Liu S."/>
            <person name="Long H."/>
            <person name="Ramasamy R.K."/>
            <person name="Rodriguez J.C."/>
            <person name="Van S.L."/>
            <person name="Yuan L."/>
            <person name="Wang Z."/>
            <person name="Xia Z."/>
            <person name="Xiao L."/>
            <person name="Anderson O.D."/>
            <person name="Ouyang S."/>
            <person name="Liang Y."/>
            <person name="Zimin A.V."/>
            <person name="Pertea G."/>
            <person name="Qi P."/>
            <person name="Bennetzen J.L."/>
            <person name="Dai X."/>
            <person name="Dawson M.W."/>
            <person name="Muller H.G."/>
            <person name="Kugler K."/>
            <person name="Rivarola-Duarte L."/>
            <person name="Spannagl M."/>
            <person name="Mayer K.F.X."/>
            <person name="Lu F.H."/>
            <person name="Bevan M.W."/>
            <person name="Leroy P."/>
            <person name="Li P."/>
            <person name="You F.M."/>
            <person name="Sun Q."/>
            <person name="Liu Z."/>
            <person name="Lyons E."/>
            <person name="Wicker T."/>
            <person name="Salzberg S.L."/>
            <person name="Devos K.M."/>
            <person name="Dvorak J."/>
        </authorList>
    </citation>
    <scope>NUCLEOTIDE SEQUENCE [LARGE SCALE GENOMIC DNA]</scope>
    <source>
        <strain evidence="1">cv. AL8/78</strain>
    </source>
</reference>
<dbReference type="EnsemblPlants" id="AET2Gv20946900.8">
    <property type="protein sequence ID" value="AET2Gv20946900.8"/>
    <property type="gene ID" value="AET2Gv20946900"/>
</dbReference>
<protein>
    <submittedName>
        <fullName evidence="1">Uncharacterized protein</fullName>
    </submittedName>
</protein>
<sequence>ASFHFASSVIVFFLFTLRSEKKNHHLVGVLHLLVSCLSSIL</sequence>
<accession>A0A453CSN1</accession>
<reference evidence="2" key="1">
    <citation type="journal article" date="2014" name="Science">
        <title>Ancient hybridizations among the ancestral genomes of bread wheat.</title>
        <authorList>
            <consortium name="International Wheat Genome Sequencing Consortium,"/>
            <person name="Marcussen T."/>
            <person name="Sandve S.R."/>
            <person name="Heier L."/>
            <person name="Spannagl M."/>
            <person name="Pfeifer M."/>
            <person name="Jakobsen K.S."/>
            <person name="Wulff B.B."/>
            <person name="Steuernagel B."/>
            <person name="Mayer K.F."/>
            <person name="Olsen O.A."/>
        </authorList>
    </citation>
    <scope>NUCLEOTIDE SEQUENCE [LARGE SCALE GENOMIC DNA]</scope>
    <source>
        <strain evidence="2">cv. AL8/78</strain>
    </source>
</reference>
<organism evidence="1 2">
    <name type="scientific">Aegilops tauschii subsp. strangulata</name>
    <name type="common">Goatgrass</name>
    <dbReference type="NCBI Taxonomy" id="200361"/>
    <lineage>
        <taxon>Eukaryota</taxon>
        <taxon>Viridiplantae</taxon>
        <taxon>Streptophyta</taxon>
        <taxon>Embryophyta</taxon>
        <taxon>Tracheophyta</taxon>
        <taxon>Spermatophyta</taxon>
        <taxon>Magnoliopsida</taxon>
        <taxon>Liliopsida</taxon>
        <taxon>Poales</taxon>
        <taxon>Poaceae</taxon>
        <taxon>BOP clade</taxon>
        <taxon>Pooideae</taxon>
        <taxon>Triticodae</taxon>
        <taxon>Triticeae</taxon>
        <taxon>Triticinae</taxon>
        <taxon>Aegilops</taxon>
    </lineage>
</organism>
<evidence type="ECO:0000313" key="2">
    <source>
        <dbReference type="Proteomes" id="UP000015105"/>
    </source>
</evidence>
<dbReference type="Gramene" id="AET2Gv20946900.8">
    <property type="protein sequence ID" value="AET2Gv20946900.8"/>
    <property type="gene ID" value="AET2Gv20946900"/>
</dbReference>
<reference evidence="1" key="4">
    <citation type="submission" date="2019-03" db="UniProtKB">
        <authorList>
            <consortium name="EnsemblPlants"/>
        </authorList>
    </citation>
    <scope>IDENTIFICATION</scope>
</reference>
<keyword evidence="2" id="KW-1185">Reference proteome</keyword>
<dbReference type="AlphaFoldDB" id="A0A453CSN1"/>
<reference evidence="2" key="2">
    <citation type="journal article" date="2017" name="Nat. Plants">
        <title>The Aegilops tauschii genome reveals multiple impacts of transposons.</title>
        <authorList>
            <person name="Zhao G."/>
            <person name="Zou C."/>
            <person name="Li K."/>
            <person name="Wang K."/>
            <person name="Li T."/>
            <person name="Gao L."/>
            <person name="Zhang X."/>
            <person name="Wang H."/>
            <person name="Yang Z."/>
            <person name="Liu X."/>
            <person name="Jiang W."/>
            <person name="Mao L."/>
            <person name="Kong X."/>
            <person name="Jiao Y."/>
            <person name="Jia J."/>
        </authorList>
    </citation>
    <scope>NUCLEOTIDE SEQUENCE [LARGE SCALE GENOMIC DNA]</scope>
    <source>
        <strain evidence="2">cv. AL8/78</strain>
    </source>
</reference>
<proteinExistence type="predicted"/>